<evidence type="ECO:0000313" key="3">
    <source>
        <dbReference type="EMBL" id="RXJ69619.1"/>
    </source>
</evidence>
<dbReference type="PANTHER" id="PTHR42954">
    <property type="entry name" value="FE(2+) TRANSPORT PROTEIN A"/>
    <property type="match status" value="1"/>
</dbReference>
<evidence type="ECO:0000259" key="2">
    <source>
        <dbReference type="SMART" id="SM00899"/>
    </source>
</evidence>
<dbReference type="InterPro" id="IPR007167">
    <property type="entry name" value="Fe-transptr_FeoA-like"/>
</dbReference>
<keyword evidence="5" id="KW-1185">Reference proteome</keyword>
<dbReference type="InterPro" id="IPR038157">
    <property type="entry name" value="FeoA_core_dom"/>
</dbReference>
<dbReference type="AlphaFoldDB" id="A0A4Q0YKA5"/>
<organism evidence="3 6">
    <name type="scientific">Halarcobacter ebronensis</name>
    <dbReference type="NCBI Taxonomy" id="1462615"/>
    <lineage>
        <taxon>Bacteria</taxon>
        <taxon>Pseudomonadati</taxon>
        <taxon>Campylobacterota</taxon>
        <taxon>Epsilonproteobacteria</taxon>
        <taxon>Campylobacterales</taxon>
        <taxon>Arcobacteraceae</taxon>
        <taxon>Halarcobacter</taxon>
    </lineage>
</organism>
<feature type="domain" description="Ferrous iron transporter FeoA-like" evidence="2">
    <location>
        <begin position="1"/>
        <end position="73"/>
    </location>
</feature>
<dbReference type="SUPFAM" id="SSF50037">
    <property type="entry name" value="C-terminal domain of transcriptional repressors"/>
    <property type="match status" value="1"/>
</dbReference>
<gene>
    <name evidence="4" type="ORF">CRV07_05520</name>
    <name evidence="3" type="ORF">CRV08_02635</name>
</gene>
<evidence type="ECO:0000313" key="5">
    <source>
        <dbReference type="Proteomes" id="UP000289758"/>
    </source>
</evidence>
<dbReference type="InterPro" id="IPR008988">
    <property type="entry name" value="Transcriptional_repressor_C"/>
</dbReference>
<dbReference type="InterPro" id="IPR052713">
    <property type="entry name" value="FeoA"/>
</dbReference>
<keyword evidence="1" id="KW-0408">Iron</keyword>
<accession>A0A4Q0YKA5</accession>
<dbReference type="Gene3D" id="2.30.30.90">
    <property type="match status" value="1"/>
</dbReference>
<evidence type="ECO:0000313" key="4">
    <source>
        <dbReference type="EMBL" id="RXK06888.1"/>
    </source>
</evidence>
<evidence type="ECO:0000313" key="6">
    <source>
        <dbReference type="Proteomes" id="UP000290172"/>
    </source>
</evidence>
<proteinExistence type="predicted"/>
<name>A0A4Q0YKA5_9BACT</name>
<dbReference type="RefSeq" id="WP_128978791.1">
    <property type="nucleotide sequence ID" value="NZ_CP053836.1"/>
</dbReference>
<protein>
    <submittedName>
        <fullName evidence="3">Iron transporter</fullName>
    </submittedName>
</protein>
<comment type="caution">
    <text evidence="3">The sequence shown here is derived from an EMBL/GenBank/DDBJ whole genome shotgun (WGS) entry which is preliminary data.</text>
</comment>
<dbReference type="PANTHER" id="PTHR42954:SF2">
    <property type="entry name" value="FE(2+) TRANSPORT PROTEIN A"/>
    <property type="match status" value="1"/>
</dbReference>
<dbReference type="Proteomes" id="UP000289758">
    <property type="component" value="Unassembled WGS sequence"/>
</dbReference>
<reference evidence="5 6" key="1">
    <citation type="submission" date="2017-10" db="EMBL/GenBank/DDBJ databases">
        <title>Genomics of the genus Arcobacter.</title>
        <authorList>
            <person name="Perez-Cataluna A."/>
            <person name="Figueras M.J."/>
        </authorList>
    </citation>
    <scope>NUCLEOTIDE SEQUENCE [LARGE SCALE GENOMIC DNA]</scope>
    <source>
        <strain evidence="4 5">CECT 8441</strain>
        <strain evidence="3 6">CECT 8993</strain>
    </source>
</reference>
<dbReference type="Pfam" id="PF04023">
    <property type="entry name" value="FeoA"/>
    <property type="match status" value="1"/>
</dbReference>
<dbReference type="EMBL" id="PDKK01000003">
    <property type="protein sequence ID" value="RXK06888.1"/>
    <property type="molecule type" value="Genomic_DNA"/>
</dbReference>
<dbReference type="SMART" id="SM00899">
    <property type="entry name" value="FeoA"/>
    <property type="match status" value="1"/>
</dbReference>
<dbReference type="Proteomes" id="UP000290172">
    <property type="component" value="Unassembled WGS sequence"/>
</dbReference>
<sequence length="76" mass="8367">MRLSELQKGMCGKIIAIDSEPVLKSRFSSFGIVKGAIVSVLEQTLSKNTIEIKVQNTKIAIRISEAETIEIENSQC</sequence>
<dbReference type="GO" id="GO:0046914">
    <property type="term" value="F:transition metal ion binding"/>
    <property type="evidence" value="ECO:0007669"/>
    <property type="project" value="InterPro"/>
</dbReference>
<dbReference type="EMBL" id="PDKJ01000002">
    <property type="protein sequence ID" value="RXJ69619.1"/>
    <property type="molecule type" value="Genomic_DNA"/>
</dbReference>
<evidence type="ECO:0000256" key="1">
    <source>
        <dbReference type="ARBA" id="ARBA00023004"/>
    </source>
</evidence>
<dbReference type="OrthoDB" id="5340000at2"/>